<protein>
    <recommendedName>
        <fullName evidence="8">Phospholipid/glycerol acyltransferase domain-containing protein</fullName>
    </recommendedName>
</protein>
<keyword evidence="5" id="KW-0472">Membrane</keyword>
<dbReference type="AlphaFoldDB" id="A0A0F9ECX8"/>
<name>A0A0F9ECX8_9ZZZZ</name>
<feature type="non-terminal residue" evidence="7">
    <location>
        <position position="1"/>
    </location>
</feature>
<sequence length="229" mass="25191">VDLVRMPFMDLDDFYRRRLRYYGFDEHVLPAVAAGKGVIVLSGHLGNPELGAQGMLPLGVKVFALTEPLQPPRLSRLVDSLRASKGHSIAPVGFAGVKRAIQTLRRGGVVALMGDRDIEGPKASLPFFGEEAMMPTGPIAVALRTGATVIPSFCIRGEQGRIDAYLEQPLELERTGDMESDIRTSTLRFLALLERRLREHPDQWVVLESIWDGAPVRTEPPLVAAGEER</sequence>
<dbReference type="GO" id="GO:0005886">
    <property type="term" value="C:plasma membrane"/>
    <property type="evidence" value="ECO:0007669"/>
    <property type="project" value="UniProtKB-SubCell"/>
</dbReference>
<keyword evidence="2" id="KW-1003">Cell membrane</keyword>
<evidence type="ECO:0000256" key="5">
    <source>
        <dbReference type="ARBA" id="ARBA00023136"/>
    </source>
</evidence>
<proteinExistence type="predicted"/>
<evidence type="ECO:0008006" key="8">
    <source>
        <dbReference type="Google" id="ProtNLM"/>
    </source>
</evidence>
<comment type="caution">
    <text evidence="7">The sequence shown here is derived from an EMBL/GenBank/DDBJ whole genome shotgun (WGS) entry which is preliminary data.</text>
</comment>
<evidence type="ECO:0000256" key="2">
    <source>
        <dbReference type="ARBA" id="ARBA00022475"/>
    </source>
</evidence>
<comment type="subcellular location">
    <subcellularLocation>
        <location evidence="1">Cell inner membrane</location>
    </subcellularLocation>
</comment>
<dbReference type="InterPro" id="IPR004960">
    <property type="entry name" value="LipA_acyltrans"/>
</dbReference>
<dbReference type="GO" id="GO:0016746">
    <property type="term" value="F:acyltransferase activity"/>
    <property type="evidence" value="ECO:0007669"/>
    <property type="project" value="UniProtKB-KW"/>
</dbReference>
<evidence type="ECO:0000256" key="1">
    <source>
        <dbReference type="ARBA" id="ARBA00004533"/>
    </source>
</evidence>
<evidence type="ECO:0000313" key="7">
    <source>
        <dbReference type="EMBL" id="KKL71933.1"/>
    </source>
</evidence>
<dbReference type="GO" id="GO:0008610">
    <property type="term" value="P:lipid biosynthetic process"/>
    <property type="evidence" value="ECO:0007669"/>
    <property type="project" value="UniProtKB-ARBA"/>
</dbReference>
<organism evidence="7">
    <name type="scientific">marine sediment metagenome</name>
    <dbReference type="NCBI Taxonomy" id="412755"/>
    <lineage>
        <taxon>unclassified sequences</taxon>
        <taxon>metagenomes</taxon>
        <taxon>ecological metagenomes</taxon>
    </lineage>
</organism>
<dbReference type="Pfam" id="PF03279">
    <property type="entry name" value="Lip_A_acyltrans"/>
    <property type="match status" value="1"/>
</dbReference>
<reference evidence="7" key="1">
    <citation type="journal article" date="2015" name="Nature">
        <title>Complex archaea that bridge the gap between prokaryotes and eukaryotes.</title>
        <authorList>
            <person name="Spang A."/>
            <person name="Saw J.H."/>
            <person name="Jorgensen S.L."/>
            <person name="Zaremba-Niedzwiedzka K."/>
            <person name="Martijn J."/>
            <person name="Lind A.E."/>
            <person name="van Eijk R."/>
            <person name="Schleper C."/>
            <person name="Guy L."/>
            <person name="Ettema T.J."/>
        </authorList>
    </citation>
    <scope>NUCLEOTIDE SEQUENCE</scope>
</reference>
<evidence type="ECO:0000256" key="6">
    <source>
        <dbReference type="ARBA" id="ARBA00023315"/>
    </source>
</evidence>
<dbReference type="GO" id="GO:1901137">
    <property type="term" value="P:carbohydrate derivative biosynthetic process"/>
    <property type="evidence" value="ECO:0007669"/>
    <property type="project" value="UniProtKB-ARBA"/>
</dbReference>
<evidence type="ECO:0000256" key="3">
    <source>
        <dbReference type="ARBA" id="ARBA00022519"/>
    </source>
</evidence>
<keyword evidence="4" id="KW-0808">Transferase</keyword>
<evidence type="ECO:0000256" key="4">
    <source>
        <dbReference type="ARBA" id="ARBA00022679"/>
    </source>
</evidence>
<dbReference type="PANTHER" id="PTHR30606">
    <property type="entry name" value="LIPID A BIOSYNTHESIS LAUROYL ACYLTRANSFERASE"/>
    <property type="match status" value="1"/>
</dbReference>
<dbReference type="CDD" id="cd07984">
    <property type="entry name" value="LPLAT_LABLAT-like"/>
    <property type="match status" value="1"/>
</dbReference>
<keyword evidence="6" id="KW-0012">Acyltransferase</keyword>
<dbReference type="PANTHER" id="PTHR30606:SF10">
    <property type="entry name" value="PHOSPHATIDYLINOSITOL MANNOSIDE ACYLTRANSFERASE"/>
    <property type="match status" value="1"/>
</dbReference>
<accession>A0A0F9ECX8</accession>
<keyword evidence="3" id="KW-0997">Cell inner membrane</keyword>
<dbReference type="EMBL" id="LAZR01025431">
    <property type="protein sequence ID" value="KKL71933.1"/>
    <property type="molecule type" value="Genomic_DNA"/>
</dbReference>
<gene>
    <name evidence="7" type="ORF">LCGC14_2089940</name>
</gene>